<name>A0A8J9VB06_BRALA</name>
<gene>
    <name evidence="1" type="primary">Hypp626</name>
    <name evidence="1" type="ORF">BLAG_LOCUS2022</name>
</gene>
<accession>A0A8J9VB06</accession>
<protein>
    <submittedName>
        <fullName evidence="1">Hypp626 protein</fullName>
    </submittedName>
</protein>
<reference evidence="1" key="1">
    <citation type="submission" date="2022-01" db="EMBL/GenBank/DDBJ databases">
        <authorList>
            <person name="Braso-Vives M."/>
        </authorList>
    </citation>
    <scope>NUCLEOTIDE SEQUENCE</scope>
</reference>
<dbReference type="OrthoDB" id="10174646at2759"/>
<proteinExistence type="predicted"/>
<evidence type="ECO:0000313" key="1">
    <source>
        <dbReference type="EMBL" id="CAH1233178.1"/>
    </source>
</evidence>
<evidence type="ECO:0000313" key="2">
    <source>
        <dbReference type="Proteomes" id="UP000838412"/>
    </source>
</evidence>
<dbReference type="PANTHER" id="PTHR46394">
    <property type="entry name" value="ANNEXIN"/>
    <property type="match status" value="1"/>
</dbReference>
<dbReference type="EMBL" id="OV696686">
    <property type="protein sequence ID" value="CAH1233178.1"/>
    <property type="molecule type" value="Genomic_DNA"/>
</dbReference>
<organism evidence="1 2">
    <name type="scientific">Branchiostoma lanceolatum</name>
    <name type="common">Common lancelet</name>
    <name type="synonym">Amphioxus lanceolatum</name>
    <dbReference type="NCBI Taxonomy" id="7740"/>
    <lineage>
        <taxon>Eukaryota</taxon>
        <taxon>Metazoa</taxon>
        <taxon>Chordata</taxon>
        <taxon>Cephalochordata</taxon>
        <taxon>Leptocardii</taxon>
        <taxon>Amphioxiformes</taxon>
        <taxon>Branchiostomatidae</taxon>
        <taxon>Branchiostoma</taxon>
    </lineage>
</organism>
<dbReference type="InterPro" id="IPR052580">
    <property type="entry name" value="Lipid_Hydrolase"/>
</dbReference>
<dbReference type="PANTHER" id="PTHR46394:SF1">
    <property type="entry name" value="PNPLA DOMAIN-CONTAINING PROTEIN"/>
    <property type="match status" value="1"/>
</dbReference>
<dbReference type="Proteomes" id="UP000838412">
    <property type="component" value="Chromosome 1"/>
</dbReference>
<keyword evidence="2" id="KW-1185">Reference proteome</keyword>
<sequence length="98" mass="11083">MVEVVPQRIIVTPYDLLIRYLKFVGQSKPIKKEDVGRCITIDVDYVGTLDFNLEPEDQTFLMRQGALATLAFLEDYVKRNNLQPSKSTSTESEPSGNS</sequence>
<dbReference type="AlphaFoldDB" id="A0A8J9VB06"/>